<dbReference type="InterPro" id="IPR013815">
    <property type="entry name" value="ATP_grasp_subdomain_1"/>
</dbReference>
<evidence type="ECO:0000313" key="3">
    <source>
        <dbReference type="EMBL" id="PIP57802.1"/>
    </source>
</evidence>
<dbReference type="GO" id="GO:0005737">
    <property type="term" value="C:cytoplasm"/>
    <property type="evidence" value="ECO:0007669"/>
    <property type="project" value="TreeGrafter"/>
</dbReference>
<name>A0A2H0BJF7_9BACT</name>
<proteinExistence type="predicted"/>
<evidence type="ECO:0000256" key="1">
    <source>
        <dbReference type="PROSITE-ProRule" id="PRU00409"/>
    </source>
</evidence>
<dbReference type="Gene3D" id="3.30.1490.20">
    <property type="entry name" value="ATP-grasp fold, A domain"/>
    <property type="match status" value="1"/>
</dbReference>
<dbReference type="Pfam" id="PF08443">
    <property type="entry name" value="RimK"/>
    <property type="match status" value="1"/>
</dbReference>
<sequence length="301" mass="34734">MKKILILVERLDRKKKILTNYLNKNSDAKYKVFLYKFSDLLFDIKTNSVQILINGKVDIASFNLVFIRRAGGKYTPFTGAIVKYLDFRKVDFIDPALREIGLTMDKASTSTRLAMRNIPMPDTYFCFRDSIEKFKLKISEDLSFPIIAKGIGSQRNEAIYILRSIQDFEELMSKSKDEFIFQKYISIKKEFRLLVMGGEVKVLELKSKRNYSSQKVEYINPNEPSVFLNLSLVSKQMKDLAVECARLLSLDLAGVDICIEKETNTNYVFEVNRGPGILPDPNKSPELKAFSDYFKKRLTND</sequence>
<reference evidence="3 4" key="1">
    <citation type="submission" date="2017-09" db="EMBL/GenBank/DDBJ databases">
        <title>Depth-based differentiation of microbial function through sediment-hosted aquifers and enrichment of novel symbionts in the deep terrestrial subsurface.</title>
        <authorList>
            <person name="Probst A.J."/>
            <person name="Ladd B."/>
            <person name="Jarett J.K."/>
            <person name="Geller-Mcgrath D.E."/>
            <person name="Sieber C.M."/>
            <person name="Emerson J.B."/>
            <person name="Anantharaman K."/>
            <person name="Thomas B.C."/>
            <person name="Malmstrom R."/>
            <person name="Stieglmeier M."/>
            <person name="Klingl A."/>
            <person name="Woyke T."/>
            <person name="Ryan C.M."/>
            <person name="Banfield J.F."/>
        </authorList>
    </citation>
    <scope>NUCLEOTIDE SEQUENCE [LARGE SCALE GENOMIC DNA]</scope>
    <source>
        <strain evidence="3">CG22_combo_CG10-13_8_21_14_all_39_10</strain>
    </source>
</reference>
<dbReference type="GO" id="GO:0046872">
    <property type="term" value="F:metal ion binding"/>
    <property type="evidence" value="ECO:0007669"/>
    <property type="project" value="InterPro"/>
</dbReference>
<accession>A0A2H0BJF7</accession>
<protein>
    <recommendedName>
        <fullName evidence="2">ATP-grasp domain-containing protein</fullName>
    </recommendedName>
</protein>
<keyword evidence="1" id="KW-0547">Nucleotide-binding</keyword>
<evidence type="ECO:0000259" key="2">
    <source>
        <dbReference type="PROSITE" id="PS50975"/>
    </source>
</evidence>
<dbReference type="Gene3D" id="3.30.470.20">
    <property type="entry name" value="ATP-grasp fold, B domain"/>
    <property type="match status" value="1"/>
</dbReference>
<gene>
    <name evidence="3" type="ORF">COX03_01155</name>
</gene>
<dbReference type="PANTHER" id="PTHR21621:SF0">
    <property type="entry name" value="BETA-CITRYLGLUTAMATE SYNTHASE B-RELATED"/>
    <property type="match status" value="1"/>
</dbReference>
<dbReference type="InterPro" id="IPR013651">
    <property type="entry name" value="ATP-grasp_RimK-type"/>
</dbReference>
<feature type="domain" description="ATP-grasp" evidence="2">
    <location>
        <begin position="112"/>
        <end position="298"/>
    </location>
</feature>
<comment type="caution">
    <text evidence="3">The sequence shown here is derived from an EMBL/GenBank/DDBJ whole genome shotgun (WGS) entry which is preliminary data.</text>
</comment>
<evidence type="ECO:0000313" key="4">
    <source>
        <dbReference type="Proteomes" id="UP000229847"/>
    </source>
</evidence>
<dbReference type="GO" id="GO:0005524">
    <property type="term" value="F:ATP binding"/>
    <property type="evidence" value="ECO:0007669"/>
    <property type="project" value="UniProtKB-UniRule"/>
</dbReference>
<dbReference type="Proteomes" id="UP000229847">
    <property type="component" value="Unassembled WGS sequence"/>
</dbReference>
<dbReference type="PANTHER" id="PTHR21621">
    <property type="entry name" value="RIBOSOMAL PROTEIN S6 MODIFICATION PROTEIN"/>
    <property type="match status" value="1"/>
</dbReference>
<dbReference type="GO" id="GO:0016879">
    <property type="term" value="F:ligase activity, forming carbon-nitrogen bonds"/>
    <property type="evidence" value="ECO:0007669"/>
    <property type="project" value="TreeGrafter"/>
</dbReference>
<organism evidence="3 4">
    <name type="scientific">Candidatus Woesebacteria bacterium CG22_combo_CG10-13_8_21_14_all_39_10</name>
    <dbReference type="NCBI Taxonomy" id="1975059"/>
    <lineage>
        <taxon>Bacteria</taxon>
        <taxon>Candidatus Woeseibacteriota</taxon>
    </lineage>
</organism>
<dbReference type="SUPFAM" id="SSF56059">
    <property type="entry name" value="Glutathione synthetase ATP-binding domain-like"/>
    <property type="match status" value="1"/>
</dbReference>
<dbReference type="InterPro" id="IPR011761">
    <property type="entry name" value="ATP-grasp"/>
</dbReference>
<dbReference type="PROSITE" id="PS50975">
    <property type="entry name" value="ATP_GRASP"/>
    <property type="match status" value="1"/>
</dbReference>
<keyword evidence="1" id="KW-0067">ATP-binding</keyword>
<dbReference type="AlphaFoldDB" id="A0A2H0BJF7"/>
<dbReference type="EMBL" id="PCSW01000035">
    <property type="protein sequence ID" value="PIP57802.1"/>
    <property type="molecule type" value="Genomic_DNA"/>
</dbReference>